<dbReference type="GO" id="GO:0016747">
    <property type="term" value="F:acyltransferase activity, transferring groups other than amino-acyl groups"/>
    <property type="evidence" value="ECO:0007669"/>
    <property type="project" value="InterPro"/>
</dbReference>
<evidence type="ECO:0000313" key="3">
    <source>
        <dbReference type="Proteomes" id="UP000256919"/>
    </source>
</evidence>
<proteinExistence type="predicted"/>
<dbReference type="Pfam" id="PF13673">
    <property type="entry name" value="Acetyltransf_10"/>
    <property type="match status" value="1"/>
</dbReference>
<dbReference type="Gene3D" id="3.40.630.30">
    <property type="match status" value="1"/>
</dbReference>
<dbReference type="PANTHER" id="PTHR43451:SF1">
    <property type="entry name" value="ACETYLTRANSFERASE"/>
    <property type="match status" value="1"/>
</dbReference>
<dbReference type="Proteomes" id="UP000256919">
    <property type="component" value="Unassembled WGS sequence"/>
</dbReference>
<dbReference type="CDD" id="cd04301">
    <property type="entry name" value="NAT_SF"/>
    <property type="match status" value="1"/>
</dbReference>
<evidence type="ECO:0000313" key="2">
    <source>
        <dbReference type="EMBL" id="REE27222.1"/>
    </source>
</evidence>
<dbReference type="OrthoDB" id="424368at2"/>
<sequence>MIQIRPATLEDIPEITSLFRDTITHINKKHYSEKQVNAWSSGADDVEEWEKRIDKFYFIIAEIENNMVGFAYLKNGNYLDGLFVHKDHQRQGVGSKLLRIIESQVMMNDFEVLKSDVSKTALPFFDNKYFEVLKKQNKNVKGAGFENYLVEKQL</sequence>
<dbReference type="InterPro" id="IPR016181">
    <property type="entry name" value="Acyl_CoA_acyltransferase"/>
</dbReference>
<dbReference type="PROSITE" id="PS51186">
    <property type="entry name" value="GNAT"/>
    <property type="match status" value="1"/>
</dbReference>
<keyword evidence="3" id="KW-1185">Reference proteome</keyword>
<dbReference type="AlphaFoldDB" id="A0A3D9N4Z9"/>
<accession>A0A3D9N4Z9</accession>
<comment type="caution">
    <text evidence="2">The sequence shown here is derived from an EMBL/GenBank/DDBJ whole genome shotgun (WGS) entry which is preliminary data.</text>
</comment>
<evidence type="ECO:0000259" key="1">
    <source>
        <dbReference type="PROSITE" id="PS51186"/>
    </source>
</evidence>
<dbReference type="SUPFAM" id="SSF55729">
    <property type="entry name" value="Acyl-CoA N-acyltransferases (Nat)"/>
    <property type="match status" value="1"/>
</dbReference>
<dbReference type="EMBL" id="QREI01000001">
    <property type="protein sequence ID" value="REE27222.1"/>
    <property type="molecule type" value="Genomic_DNA"/>
</dbReference>
<name>A0A3D9N4Z9_9FLAO</name>
<dbReference type="PANTHER" id="PTHR43451">
    <property type="entry name" value="ACETYLTRANSFERASE (GNAT) FAMILY PROTEIN"/>
    <property type="match status" value="1"/>
</dbReference>
<dbReference type="RefSeq" id="WP_115807589.1">
    <property type="nucleotide sequence ID" value="NZ_QREI01000001.1"/>
</dbReference>
<reference evidence="2 3" key="1">
    <citation type="submission" date="2018-07" db="EMBL/GenBank/DDBJ databases">
        <title>Genomic Encyclopedia of Type Strains, Phase III (KMG-III): the genomes of soil and plant-associated and newly described type strains.</title>
        <authorList>
            <person name="Whitman W."/>
        </authorList>
    </citation>
    <scope>NUCLEOTIDE SEQUENCE [LARGE SCALE GENOMIC DNA]</scope>
    <source>
        <strain evidence="2 3">CECT 7948</strain>
    </source>
</reference>
<dbReference type="InterPro" id="IPR000182">
    <property type="entry name" value="GNAT_dom"/>
</dbReference>
<gene>
    <name evidence="2" type="ORF">DFQ09_10150</name>
</gene>
<organism evidence="2 3">
    <name type="scientific">Winogradskyella pacifica</name>
    <dbReference type="NCBI Taxonomy" id="664642"/>
    <lineage>
        <taxon>Bacteria</taxon>
        <taxon>Pseudomonadati</taxon>
        <taxon>Bacteroidota</taxon>
        <taxon>Flavobacteriia</taxon>
        <taxon>Flavobacteriales</taxon>
        <taxon>Flavobacteriaceae</taxon>
        <taxon>Winogradskyella</taxon>
    </lineage>
</organism>
<feature type="domain" description="N-acetyltransferase" evidence="1">
    <location>
        <begin position="2"/>
        <end position="154"/>
    </location>
</feature>
<keyword evidence="2" id="KW-0808">Transferase</keyword>
<dbReference type="InterPro" id="IPR052564">
    <property type="entry name" value="N-acetyltrans/Recomb-assoc"/>
</dbReference>
<protein>
    <submittedName>
        <fullName evidence="2">Putative acetyltransferase</fullName>
    </submittedName>
</protein>